<evidence type="ECO:0000256" key="1">
    <source>
        <dbReference type="SAM" id="MobiDB-lite"/>
    </source>
</evidence>
<gene>
    <name evidence="2" type="ORF">H9Q79_14335</name>
</gene>
<reference evidence="2 3" key="1">
    <citation type="submission" date="2020-08" db="EMBL/GenBank/DDBJ databases">
        <authorList>
            <person name="Liu C."/>
            <person name="Sun Q."/>
        </authorList>
    </citation>
    <scope>NUCLEOTIDE SEQUENCE [LARGE SCALE GENOMIC DNA]</scope>
    <source>
        <strain evidence="2 3">NSJ-29</strain>
    </source>
</reference>
<accession>A0A7G9GB71</accession>
<evidence type="ECO:0000313" key="3">
    <source>
        <dbReference type="Proteomes" id="UP000515860"/>
    </source>
</evidence>
<dbReference type="Proteomes" id="UP000515860">
    <property type="component" value="Chromosome"/>
</dbReference>
<dbReference type="RefSeq" id="WP_249328587.1">
    <property type="nucleotide sequence ID" value="NZ_CP060635.1"/>
</dbReference>
<dbReference type="EMBL" id="CP060635">
    <property type="protein sequence ID" value="QNM08053.1"/>
    <property type="molecule type" value="Genomic_DNA"/>
</dbReference>
<sequence>MEIPYTLIIDLARPLKSNTILISEGDARSRRLYIVLMNNGKKLDMKDVQTVTIKGVKADDTILFGDCTIVTDAEGQPTNTVTYVLPSALADLPGRTTYTLTLNSETAELITTPEFYTQTNRQLYDEDDYLSESDLSGFRDYMNRSLAAATAAEHAKAQAQTSETAAGVSASHAQASETAAKQYEELIEEQIRNHIKGPVGPQGEKGETGPAGADGKTPAFSINSAGHLIATFE</sequence>
<dbReference type="AlphaFoldDB" id="A0A7G9GB71"/>
<dbReference type="Gene3D" id="2.60.40.3350">
    <property type="match status" value="1"/>
</dbReference>
<dbReference type="KEGG" id="whj:H9Q79_14335"/>
<name>A0A7G9GB71_9FIRM</name>
<organism evidence="2 3">
    <name type="scientific">Wansuia hejianensis</name>
    <dbReference type="NCBI Taxonomy" id="2763667"/>
    <lineage>
        <taxon>Bacteria</taxon>
        <taxon>Bacillati</taxon>
        <taxon>Bacillota</taxon>
        <taxon>Clostridia</taxon>
        <taxon>Lachnospirales</taxon>
        <taxon>Lachnospiraceae</taxon>
        <taxon>Wansuia</taxon>
    </lineage>
</organism>
<evidence type="ECO:0000313" key="2">
    <source>
        <dbReference type="EMBL" id="QNM08053.1"/>
    </source>
</evidence>
<feature type="region of interest" description="Disordered" evidence="1">
    <location>
        <begin position="158"/>
        <end position="177"/>
    </location>
</feature>
<keyword evidence="3" id="KW-1185">Reference proteome</keyword>
<protein>
    <submittedName>
        <fullName evidence="2">BppU family phage baseplate upper protein</fullName>
    </submittedName>
</protein>
<proteinExistence type="predicted"/>
<feature type="region of interest" description="Disordered" evidence="1">
    <location>
        <begin position="195"/>
        <end position="220"/>
    </location>
</feature>